<dbReference type="GO" id="GO:0006508">
    <property type="term" value="P:proteolysis"/>
    <property type="evidence" value="ECO:0007669"/>
    <property type="project" value="UniProtKB-KW"/>
</dbReference>
<accession>A0AA45KG87</accession>
<feature type="transmembrane region" description="Helical" evidence="11">
    <location>
        <begin position="6"/>
        <end position="26"/>
    </location>
</feature>
<evidence type="ECO:0000256" key="11">
    <source>
        <dbReference type="RuleBase" id="RU362031"/>
    </source>
</evidence>
<keyword evidence="4" id="KW-0645">Protease</keyword>
<dbReference type="CDD" id="cd23081">
    <property type="entry name" value="cpPDZ_EcRseP-like"/>
    <property type="match status" value="1"/>
</dbReference>
<evidence type="ECO:0000256" key="2">
    <source>
        <dbReference type="ARBA" id="ARBA00004141"/>
    </source>
</evidence>
<dbReference type="CDD" id="cd06163">
    <property type="entry name" value="S2P-M50_PDZ_RseP-like"/>
    <property type="match status" value="1"/>
</dbReference>
<keyword evidence="9 11" id="KW-0482">Metalloprotease</keyword>
<dbReference type="Gene3D" id="2.30.42.10">
    <property type="match status" value="1"/>
</dbReference>
<dbReference type="GO" id="GO:0004222">
    <property type="term" value="F:metalloendopeptidase activity"/>
    <property type="evidence" value="ECO:0007669"/>
    <property type="project" value="InterPro"/>
</dbReference>
<protein>
    <recommendedName>
        <fullName evidence="11">Zinc metalloprotease</fullName>
        <ecNumber evidence="11">3.4.24.-</ecNumber>
    </recommendedName>
</protein>
<evidence type="ECO:0000256" key="4">
    <source>
        <dbReference type="ARBA" id="ARBA00022670"/>
    </source>
</evidence>
<dbReference type="EC" id="3.4.24.-" evidence="11"/>
<dbReference type="PROSITE" id="PS50106">
    <property type="entry name" value="PDZ"/>
    <property type="match status" value="1"/>
</dbReference>
<evidence type="ECO:0000313" key="14">
    <source>
        <dbReference type="Proteomes" id="UP000663608"/>
    </source>
</evidence>
<feature type="transmembrane region" description="Helical" evidence="11">
    <location>
        <begin position="409"/>
        <end position="428"/>
    </location>
</feature>
<dbReference type="SUPFAM" id="SSF50156">
    <property type="entry name" value="PDZ domain-like"/>
    <property type="match status" value="1"/>
</dbReference>
<evidence type="ECO:0000256" key="5">
    <source>
        <dbReference type="ARBA" id="ARBA00022692"/>
    </source>
</evidence>
<dbReference type="Pfam" id="PF02163">
    <property type="entry name" value="Peptidase_M50"/>
    <property type="match status" value="1"/>
</dbReference>
<reference evidence="13 14" key="1">
    <citation type="submission" date="2021-02" db="EMBL/GenBank/DDBJ databases">
        <title>Complete genome sequence of Lactococcus lactis strain K_LL004.</title>
        <authorList>
            <person name="Kim H.B."/>
        </authorList>
    </citation>
    <scope>NUCLEOTIDE SEQUENCE [LARGE SCALE GENOMIC DNA]</scope>
    <source>
        <strain evidence="13 14">K_LL004</strain>
    </source>
</reference>
<dbReference type="Pfam" id="PF17820">
    <property type="entry name" value="PDZ_6"/>
    <property type="match status" value="1"/>
</dbReference>
<keyword evidence="11" id="KW-0479">Metal-binding</keyword>
<dbReference type="KEGG" id="lti:JW886_00380"/>
<keyword evidence="10 11" id="KW-0472">Membrane</keyword>
<dbReference type="PANTHER" id="PTHR42837">
    <property type="entry name" value="REGULATOR OF SIGMA-E PROTEASE RSEP"/>
    <property type="match status" value="1"/>
</dbReference>
<comment type="cofactor">
    <cofactor evidence="1 11">
        <name>Zn(2+)</name>
        <dbReference type="ChEBI" id="CHEBI:29105"/>
    </cofactor>
</comment>
<comment type="subcellular location">
    <subcellularLocation>
        <location evidence="2">Membrane</location>
        <topology evidence="2">Multi-pass membrane protein</topology>
    </subcellularLocation>
</comment>
<evidence type="ECO:0000256" key="8">
    <source>
        <dbReference type="ARBA" id="ARBA00022989"/>
    </source>
</evidence>
<evidence type="ECO:0000256" key="3">
    <source>
        <dbReference type="ARBA" id="ARBA00007931"/>
    </source>
</evidence>
<dbReference type="AlphaFoldDB" id="A0AA45KG87"/>
<gene>
    <name evidence="13" type="primary">rseP</name>
    <name evidence="13" type="ORF">JW886_00380</name>
</gene>
<feature type="transmembrane region" description="Helical" evidence="11">
    <location>
        <begin position="363"/>
        <end position="385"/>
    </location>
</feature>
<name>A0AA45KG87_9LACT</name>
<keyword evidence="14" id="KW-1185">Reference proteome</keyword>
<evidence type="ECO:0000259" key="12">
    <source>
        <dbReference type="PROSITE" id="PS50106"/>
    </source>
</evidence>
<dbReference type="InterPro" id="IPR036034">
    <property type="entry name" value="PDZ_sf"/>
</dbReference>
<organism evidence="13 14">
    <name type="scientific">Lactococcus taiwanensis</name>
    <dbReference type="NCBI Taxonomy" id="1151742"/>
    <lineage>
        <taxon>Bacteria</taxon>
        <taxon>Bacillati</taxon>
        <taxon>Bacillota</taxon>
        <taxon>Bacilli</taxon>
        <taxon>Lactobacillales</taxon>
        <taxon>Streptococcaceae</taxon>
        <taxon>Lactococcus</taxon>
    </lineage>
</organism>
<dbReference type="PANTHER" id="PTHR42837:SF2">
    <property type="entry name" value="MEMBRANE METALLOPROTEASE ARASP2, CHLOROPLASTIC-RELATED"/>
    <property type="match status" value="1"/>
</dbReference>
<evidence type="ECO:0000313" key="13">
    <source>
        <dbReference type="EMBL" id="QSE76790.1"/>
    </source>
</evidence>
<sequence length="437" mass="47115">MIETLVTFIIIFGIIVAIHEYGHLWWAKRAGILVREYAIGMGPKIFAHQAKDGTLYTIRILPLGGYVRLAGWGDDKTEIKKGQAASLAVSIKEKQHAADTPVSESVSSDTQSSEEVTRINLSERVELDQAVPMLITDYDFEEALFIEGEVFGEIKRYPVNHDATIIEEDGTEVRIAPLDVQYQSAGVFHKMLTNFGGPLNNFILGIIAFIVLTFVQGGVPSPTNAIGQVEKGTPAYQAGLKAGDKIEAVNGTKTANWNEVVTEISGSEGKKLDLAIERKGSSQSISVTPQKIDGTYRVGIMQTVKTGVVDKITGGFVQAGRAATAIFQALGNLLARPSLDKLGGPVAIYQLSGEAARAGLPSIIYLLAMLSINLGIVNLFPIPVLDGGKIVLNIIEAIRGKALSQEKESIITLVGVVFMAVLFIAVTWNDILRAFVH</sequence>
<evidence type="ECO:0000256" key="9">
    <source>
        <dbReference type="ARBA" id="ARBA00023049"/>
    </source>
</evidence>
<evidence type="ECO:0000256" key="10">
    <source>
        <dbReference type="ARBA" id="ARBA00023136"/>
    </source>
</evidence>
<feature type="domain" description="PDZ" evidence="12">
    <location>
        <begin position="226"/>
        <end position="291"/>
    </location>
</feature>
<comment type="similarity">
    <text evidence="3 11">Belongs to the peptidase M50B family.</text>
</comment>
<keyword evidence="5 11" id="KW-0812">Transmembrane</keyword>
<keyword evidence="8 11" id="KW-1133">Transmembrane helix</keyword>
<keyword evidence="7 11" id="KW-0862">Zinc</keyword>
<evidence type="ECO:0000256" key="1">
    <source>
        <dbReference type="ARBA" id="ARBA00001947"/>
    </source>
</evidence>
<dbReference type="GO" id="GO:0016020">
    <property type="term" value="C:membrane"/>
    <property type="evidence" value="ECO:0007669"/>
    <property type="project" value="UniProtKB-SubCell"/>
</dbReference>
<dbReference type="InterPro" id="IPR001478">
    <property type="entry name" value="PDZ"/>
</dbReference>
<keyword evidence="6 11" id="KW-0378">Hydrolase</keyword>
<dbReference type="RefSeq" id="WP_075525585.1">
    <property type="nucleotide sequence ID" value="NZ_CP070872.1"/>
</dbReference>
<dbReference type="Proteomes" id="UP000663608">
    <property type="component" value="Chromosome"/>
</dbReference>
<proteinExistence type="inferred from homology"/>
<dbReference type="GO" id="GO:0046872">
    <property type="term" value="F:metal ion binding"/>
    <property type="evidence" value="ECO:0007669"/>
    <property type="project" value="UniProtKB-KW"/>
</dbReference>
<evidence type="ECO:0000256" key="7">
    <source>
        <dbReference type="ARBA" id="ARBA00022833"/>
    </source>
</evidence>
<dbReference type="InterPro" id="IPR041489">
    <property type="entry name" value="PDZ_6"/>
</dbReference>
<dbReference type="EMBL" id="CP070872">
    <property type="protein sequence ID" value="QSE76790.1"/>
    <property type="molecule type" value="Genomic_DNA"/>
</dbReference>
<dbReference type="SMART" id="SM00228">
    <property type="entry name" value="PDZ"/>
    <property type="match status" value="1"/>
</dbReference>
<dbReference type="InterPro" id="IPR004387">
    <property type="entry name" value="Pept_M50_Zn"/>
</dbReference>
<evidence type="ECO:0000256" key="6">
    <source>
        <dbReference type="ARBA" id="ARBA00022801"/>
    </source>
</evidence>
<feature type="transmembrane region" description="Helical" evidence="11">
    <location>
        <begin position="199"/>
        <end position="219"/>
    </location>
</feature>
<dbReference type="InterPro" id="IPR008915">
    <property type="entry name" value="Peptidase_M50"/>
</dbReference>
<dbReference type="NCBIfam" id="TIGR00054">
    <property type="entry name" value="RIP metalloprotease RseP"/>
    <property type="match status" value="1"/>
</dbReference>